<name>A0A6J1N924_BICAN</name>
<dbReference type="OrthoDB" id="7424700at2759"/>
<sequence>MYFSVERPIIQMIDRSYLPAAAFKSKLLSRRDPVHYVTVNFTIVNPLNNSYLISFYFYQLLSNVYKRSFVELHFKICDLLEKDEILGDALRQGYLNVPRAERLLPTLKCPLPPGSYSLLNMRFRLSALVETFPFQEGRVMFNVSEPRGKLICCATVDFQLKALPKPKN</sequence>
<dbReference type="Proteomes" id="UP001652582">
    <property type="component" value="Chromosome 22"/>
</dbReference>
<protein>
    <submittedName>
        <fullName evidence="2">Uncharacterized protein LOC112049657</fullName>
    </submittedName>
</protein>
<gene>
    <name evidence="2" type="primary">LOC112049657</name>
</gene>
<keyword evidence="1" id="KW-1185">Reference proteome</keyword>
<accession>A0A6J1N924</accession>
<proteinExistence type="predicted"/>
<dbReference type="GeneID" id="112049657"/>
<organism evidence="1 2">
    <name type="scientific">Bicyclus anynana</name>
    <name type="common">Squinting bush brown butterfly</name>
    <dbReference type="NCBI Taxonomy" id="110368"/>
    <lineage>
        <taxon>Eukaryota</taxon>
        <taxon>Metazoa</taxon>
        <taxon>Ecdysozoa</taxon>
        <taxon>Arthropoda</taxon>
        <taxon>Hexapoda</taxon>
        <taxon>Insecta</taxon>
        <taxon>Pterygota</taxon>
        <taxon>Neoptera</taxon>
        <taxon>Endopterygota</taxon>
        <taxon>Lepidoptera</taxon>
        <taxon>Glossata</taxon>
        <taxon>Ditrysia</taxon>
        <taxon>Papilionoidea</taxon>
        <taxon>Nymphalidae</taxon>
        <taxon>Satyrinae</taxon>
        <taxon>Satyrini</taxon>
        <taxon>Mycalesina</taxon>
        <taxon>Bicyclus</taxon>
    </lineage>
</organism>
<reference evidence="2" key="1">
    <citation type="submission" date="2025-08" db="UniProtKB">
        <authorList>
            <consortium name="RefSeq"/>
        </authorList>
    </citation>
    <scope>IDENTIFICATION</scope>
</reference>
<evidence type="ECO:0000313" key="2">
    <source>
        <dbReference type="RefSeq" id="XP_023943404.2"/>
    </source>
</evidence>
<dbReference type="AlphaFoldDB" id="A0A6J1N924"/>
<dbReference type="KEGG" id="bany:112049657"/>
<evidence type="ECO:0000313" key="1">
    <source>
        <dbReference type="Proteomes" id="UP001652582"/>
    </source>
</evidence>
<dbReference type="RefSeq" id="XP_023943404.2">
    <property type="nucleotide sequence ID" value="XM_024087636.2"/>
</dbReference>